<keyword evidence="4" id="KW-0574">Periplasm</keyword>
<comment type="caution">
    <text evidence="5">The sequence shown here is derived from an EMBL/GenBank/DDBJ whole genome shotgun (WGS) entry which is preliminary data.</text>
</comment>
<organism evidence="5 6">
    <name type="scientific">Spongiactinospora gelatinilytica</name>
    <dbReference type="NCBI Taxonomy" id="2666298"/>
    <lineage>
        <taxon>Bacteria</taxon>
        <taxon>Bacillati</taxon>
        <taxon>Actinomycetota</taxon>
        <taxon>Actinomycetes</taxon>
        <taxon>Streptosporangiales</taxon>
        <taxon>Streptosporangiaceae</taxon>
        <taxon>Spongiactinospora</taxon>
    </lineage>
</organism>
<protein>
    <submittedName>
        <fullName evidence="5">Polyamine ABC transporter substrate-binding protein</fullName>
    </submittedName>
</protein>
<dbReference type="CDD" id="cd13589">
    <property type="entry name" value="PBP2_polyamine_RpCGA009"/>
    <property type="match status" value="1"/>
</dbReference>
<evidence type="ECO:0000256" key="1">
    <source>
        <dbReference type="ARBA" id="ARBA00004418"/>
    </source>
</evidence>
<dbReference type="SUPFAM" id="SSF53850">
    <property type="entry name" value="Periplasmic binding protein-like II"/>
    <property type="match status" value="1"/>
</dbReference>
<dbReference type="GO" id="GO:0015888">
    <property type="term" value="P:thiamine transport"/>
    <property type="evidence" value="ECO:0007669"/>
    <property type="project" value="TreeGrafter"/>
</dbReference>
<comment type="subcellular location">
    <subcellularLocation>
        <location evidence="1">Periplasm</location>
    </subcellularLocation>
</comment>
<dbReference type="Proteomes" id="UP000248544">
    <property type="component" value="Unassembled WGS sequence"/>
</dbReference>
<evidence type="ECO:0000313" key="6">
    <source>
        <dbReference type="Proteomes" id="UP000248544"/>
    </source>
</evidence>
<proteinExistence type="predicted"/>
<evidence type="ECO:0000256" key="2">
    <source>
        <dbReference type="ARBA" id="ARBA00022448"/>
    </source>
</evidence>
<dbReference type="EMBL" id="POUA01000111">
    <property type="protein sequence ID" value="PZG45108.1"/>
    <property type="molecule type" value="Genomic_DNA"/>
</dbReference>
<dbReference type="GO" id="GO:0030288">
    <property type="term" value="C:outer membrane-bounded periplasmic space"/>
    <property type="evidence" value="ECO:0007669"/>
    <property type="project" value="TreeGrafter"/>
</dbReference>
<evidence type="ECO:0000256" key="4">
    <source>
        <dbReference type="ARBA" id="ARBA00022764"/>
    </source>
</evidence>
<keyword evidence="2" id="KW-0813">Transport</keyword>
<dbReference type="PANTHER" id="PTHR30006">
    <property type="entry name" value="THIAMINE-BINDING PERIPLASMIC PROTEIN-RELATED"/>
    <property type="match status" value="1"/>
</dbReference>
<keyword evidence="3" id="KW-0732">Signal</keyword>
<dbReference type="Pfam" id="PF13416">
    <property type="entry name" value="SBP_bac_8"/>
    <property type="match status" value="1"/>
</dbReference>
<dbReference type="GO" id="GO:0030975">
    <property type="term" value="F:thiamine binding"/>
    <property type="evidence" value="ECO:0007669"/>
    <property type="project" value="TreeGrafter"/>
</dbReference>
<evidence type="ECO:0000313" key="5">
    <source>
        <dbReference type="EMBL" id="PZG45108.1"/>
    </source>
</evidence>
<dbReference type="PANTHER" id="PTHR30006:SF3">
    <property type="entry name" value="THIAMINE-BINDING PERIPLASMIC PROTEIN"/>
    <property type="match status" value="1"/>
</dbReference>
<dbReference type="AlphaFoldDB" id="A0A2W2H6K3"/>
<name>A0A2W2H6K3_9ACTN</name>
<dbReference type="Gene3D" id="3.40.190.10">
    <property type="entry name" value="Periplasmic binding protein-like II"/>
    <property type="match status" value="2"/>
</dbReference>
<dbReference type="GO" id="GO:0030976">
    <property type="term" value="F:thiamine pyrophosphate binding"/>
    <property type="evidence" value="ECO:0007669"/>
    <property type="project" value="TreeGrafter"/>
</dbReference>
<evidence type="ECO:0000256" key="3">
    <source>
        <dbReference type="ARBA" id="ARBA00022729"/>
    </source>
</evidence>
<sequence>MVGVGLAVTLAAGCSIGGSPGGDAGDKALTFVSTGNPFQGYQKTAWQDPFTKETGIKVRNDGPVDEAKLRSMVDAGKVTWDLVDTSAAAASQYCGTYLEKLDFSVVDKSAFPPDTVGECGVPAYFYSLMFMYDTKKYASDPPTALADFFDVKKYPGRRIVPPEVAVGILEAALLADGVAPDKLYPLDVERALKKMEPIKAVTTFAKTYGQMQQMLVDRQVDMGLVLTARAYQSLKAGAPFKTVWDKTLVNWDDLVIPKGAPNKEAAMKLIAFAAKDGPTGHFAELASVQPVRDTIKPKYDDIQQQINPFTEDRKAGVVRMSDDWWGKNFDKVTQRYTAWLAG</sequence>
<keyword evidence="6" id="KW-1185">Reference proteome</keyword>
<reference evidence="5 6" key="1">
    <citation type="submission" date="2018-01" db="EMBL/GenBank/DDBJ databases">
        <title>Draft genome sequence of Sphaerisporangium sp. 7K107.</title>
        <authorList>
            <person name="Sahin N."/>
            <person name="Saygin H."/>
            <person name="Ay H."/>
        </authorList>
    </citation>
    <scope>NUCLEOTIDE SEQUENCE [LARGE SCALE GENOMIC DNA]</scope>
    <source>
        <strain evidence="5 6">7K107</strain>
    </source>
</reference>
<gene>
    <name evidence="5" type="ORF">C1I98_16040</name>
</gene>
<dbReference type="InterPro" id="IPR006059">
    <property type="entry name" value="SBP"/>
</dbReference>
<accession>A0A2W2H6K3</accession>